<evidence type="ECO:0000256" key="4">
    <source>
        <dbReference type="ARBA" id="ARBA00022989"/>
    </source>
</evidence>
<proteinExistence type="predicted"/>
<keyword evidence="4 6" id="KW-1133">Transmembrane helix</keyword>
<name>A0ABP2ZSX4_ENTCL</name>
<feature type="transmembrane region" description="Helical" evidence="6">
    <location>
        <begin position="12"/>
        <end position="32"/>
    </location>
</feature>
<keyword evidence="5 6" id="KW-0472">Membrane</keyword>
<feature type="transmembrane region" description="Helical" evidence="6">
    <location>
        <begin position="150"/>
        <end position="172"/>
    </location>
</feature>
<comment type="subcellular location">
    <subcellularLocation>
        <location evidence="1">Cell membrane</location>
        <topology evidence="1">Multi-pass membrane protein</topology>
    </subcellularLocation>
</comment>
<accession>A0ABP2ZSX4</accession>
<feature type="transmembrane region" description="Helical" evidence="6">
    <location>
        <begin position="84"/>
        <end position="104"/>
    </location>
</feature>
<feature type="transmembrane region" description="Helical" evidence="6">
    <location>
        <begin position="366"/>
        <end position="388"/>
    </location>
</feature>
<feature type="transmembrane region" description="Helical" evidence="6">
    <location>
        <begin position="222"/>
        <end position="245"/>
    </location>
</feature>
<dbReference type="EMBL" id="AXOM01000023">
    <property type="protein sequence ID" value="ESS59166.1"/>
    <property type="molecule type" value="Genomic_DNA"/>
</dbReference>
<organism evidence="7 8">
    <name type="scientific">Enterobacter cloacae S611</name>
    <dbReference type="NCBI Taxonomy" id="1399146"/>
    <lineage>
        <taxon>Bacteria</taxon>
        <taxon>Pseudomonadati</taxon>
        <taxon>Pseudomonadota</taxon>
        <taxon>Gammaproteobacteria</taxon>
        <taxon>Enterobacterales</taxon>
        <taxon>Enterobacteriaceae</taxon>
        <taxon>Enterobacter</taxon>
        <taxon>Enterobacter cloacae complex</taxon>
    </lineage>
</organism>
<feature type="transmembrane region" description="Helical" evidence="6">
    <location>
        <begin position="116"/>
        <end position="138"/>
    </location>
</feature>
<sequence length="422" mass="46804">MKKIFQVTVLTAFYTFLKMIAGFIVGKIVAIYTGPAGIAMLGQLQSLITLSTGITTAPVSTGLVRYTAESWKGDAAVCAPWWRACIKISGMAMLLVIPLIIVFSRPLAIEVFENGAYAWVVVFASCLLPFTTLNTLISSVLNGQQKYKQFILLGMLSVVISTIVMILLVVFFGLNGALIAAAMNSGIAGIVLMISCLKQPWFRLKYWWGETEKQHLTSIAKYALMALATAAAMPVVMIFIRKILIAHTGWDGAGHWQAVWKISEVYLGVITIALSTYFLPRLSVLQDSILIKREVNSVMPYIAMVTMVLAGGIYLFRDLSITLLFTEEFRTARDLFAWQLIGDVIKIIGFMYAYPLQAQGHTKVFIVSELLFAALFVVLCNYFVAIYGVQGANFAYAMTYSAYTIFAFVFTNYINVRVRANR</sequence>
<keyword evidence="8" id="KW-1185">Reference proteome</keyword>
<evidence type="ECO:0000256" key="6">
    <source>
        <dbReference type="SAM" id="Phobius"/>
    </source>
</evidence>
<gene>
    <name evidence="7" type="ORF">EDP2_2820</name>
</gene>
<evidence type="ECO:0000256" key="5">
    <source>
        <dbReference type="ARBA" id="ARBA00023136"/>
    </source>
</evidence>
<dbReference type="PANTHER" id="PTHR30250:SF30">
    <property type="entry name" value="LIPID III FLIPPASE"/>
    <property type="match status" value="1"/>
</dbReference>
<feature type="transmembrane region" description="Helical" evidence="6">
    <location>
        <begin position="44"/>
        <end position="64"/>
    </location>
</feature>
<dbReference type="InterPro" id="IPR050833">
    <property type="entry name" value="Poly_Biosynth_Transport"/>
</dbReference>
<feature type="transmembrane region" description="Helical" evidence="6">
    <location>
        <begin position="297"/>
        <end position="316"/>
    </location>
</feature>
<comment type="caution">
    <text evidence="7">The sequence shown here is derived from an EMBL/GenBank/DDBJ whole genome shotgun (WGS) entry which is preliminary data.</text>
</comment>
<evidence type="ECO:0000256" key="3">
    <source>
        <dbReference type="ARBA" id="ARBA00022692"/>
    </source>
</evidence>
<dbReference type="Proteomes" id="UP000017834">
    <property type="component" value="Unassembled WGS sequence"/>
</dbReference>
<dbReference type="Pfam" id="PF13440">
    <property type="entry name" value="Polysacc_synt_3"/>
    <property type="match status" value="1"/>
</dbReference>
<dbReference type="InterPro" id="IPR044550">
    <property type="entry name" value="WzxE"/>
</dbReference>
<dbReference type="PANTHER" id="PTHR30250">
    <property type="entry name" value="PST FAMILY PREDICTED COLANIC ACID TRANSPORTER"/>
    <property type="match status" value="1"/>
</dbReference>
<feature type="transmembrane region" description="Helical" evidence="6">
    <location>
        <begin position="265"/>
        <end position="285"/>
    </location>
</feature>
<protein>
    <submittedName>
        <fullName evidence="7">Polysaccharide biosynthesis family protein</fullName>
    </submittedName>
</protein>
<feature type="transmembrane region" description="Helical" evidence="6">
    <location>
        <begin position="394"/>
        <end position="414"/>
    </location>
</feature>
<keyword evidence="2" id="KW-1003">Cell membrane</keyword>
<feature type="transmembrane region" description="Helical" evidence="6">
    <location>
        <begin position="178"/>
        <end position="197"/>
    </location>
</feature>
<reference evidence="7 8" key="1">
    <citation type="journal article" date="2014" name="Genome Announc.">
        <title>Draft Genome Sequence of Enterobacter cloacae Strain S611.</title>
        <authorList>
            <person name="Wang D."/>
            <person name="Han C.S."/>
            <person name="Dichosa A.E."/>
            <person name="Gleasner C.D."/>
            <person name="Johnson S.L."/>
            <person name="Daligault H.E."/>
            <person name="Davenport K.W."/>
            <person name="Li P.E."/>
            <person name="Pierson E.A."/>
            <person name="Pierson L.S.III."/>
        </authorList>
    </citation>
    <scope>NUCLEOTIDE SEQUENCE [LARGE SCALE GENOMIC DNA]</scope>
    <source>
        <strain evidence="7 8">S611</strain>
    </source>
</reference>
<feature type="transmembrane region" description="Helical" evidence="6">
    <location>
        <begin position="336"/>
        <end position="354"/>
    </location>
</feature>
<evidence type="ECO:0000313" key="8">
    <source>
        <dbReference type="Proteomes" id="UP000017834"/>
    </source>
</evidence>
<keyword evidence="3 6" id="KW-0812">Transmembrane</keyword>
<dbReference type="CDD" id="cd13125">
    <property type="entry name" value="MATE_like_10"/>
    <property type="match status" value="1"/>
</dbReference>
<evidence type="ECO:0000256" key="2">
    <source>
        <dbReference type="ARBA" id="ARBA00022475"/>
    </source>
</evidence>
<evidence type="ECO:0000256" key="1">
    <source>
        <dbReference type="ARBA" id="ARBA00004651"/>
    </source>
</evidence>
<evidence type="ECO:0000313" key="7">
    <source>
        <dbReference type="EMBL" id="ESS59166.1"/>
    </source>
</evidence>